<evidence type="ECO:0000256" key="1">
    <source>
        <dbReference type="ARBA" id="ARBA00023015"/>
    </source>
</evidence>
<dbReference type="PROSITE" id="PS01124">
    <property type="entry name" value="HTH_ARAC_FAMILY_2"/>
    <property type="match status" value="1"/>
</dbReference>
<dbReference type="AlphaFoldDB" id="A0A378U3A7"/>
<accession>A0A378U3A7</accession>
<organism evidence="5 6">
    <name type="scientific">Myroides odoratus</name>
    <name type="common">Flavobacterium odoratum</name>
    <dbReference type="NCBI Taxonomy" id="256"/>
    <lineage>
        <taxon>Bacteria</taxon>
        <taxon>Pseudomonadati</taxon>
        <taxon>Bacteroidota</taxon>
        <taxon>Flavobacteriia</taxon>
        <taxon>Flavobacteriales</taxon>
        <taxon>Flavobacteriaceae</taxon>
        <taxon>Myroides</taxon>
    </lineage>
</organism>
<evidence type="ECO:0000313" key="5">
    <source>
        <dbReference type="EMBL" id="STZ68940.1"/>
    </source>
</evidence>
<dbReference type="EMBL" id="UGQL01000002">
    <property type="protein sequence ID" value="STZ68940.1"/>
    <property type="molecule type" value="Genomic_DNA"/>
</dbReference>
<dbReference type="SMART" id="SM00342">
    <property type="entry name" value="HTH_ARAC"/>
    <property type="match status" value="1"/>
</dbReference>
<evidence type="ECO:0000313" key="6">
    <source>
        <dbReference type="Proteomes" id="UP000255024"/>
    </source>
</evidence>
<keyword evidence="3" id="KW-0804">Transcription</keyword>
<dbReference type="GO" id="GO:0043565">
    <property type="term" value="F:sequence-specific DNA binding"/>
    <property type="evidence" value="ECO:0007669"/>
    <property type="project" value="InterPro"/>
</dbReference>
<dbReference type="RefSeq" id="WP_115091794.1">
    <property type="nucleotide sequence ID" value="NZ_CP068107.1"/>
</dbReference>
<evidence type="ECO:0000256" key="2">
    <source>
        <dbReference type="ARBA" id="ARBA00023125"/>
    </source>
</evidence>
<dbReference type="InterPro" id="IPR020449">
    <property type="entry name" value="Tscrpt_reg_AraC-type_HTH"/>
</dbReference>
<evidence type="ECO:0000259" key="4">
    <source>
        <dbReference type="PROSITE" id="PS01124"/>
    </source>
</evidence>
<dbReference type="Pfam" id="PF12833">
    <property type="entry name" value="HTH_18"/>
    <property type="match status" value="1"/>
</dbReference>
<keyword evidence="2" id="KW-0238">DNA-binding</keyword>
<gene>
    <name evidence="5" type="primary">rhaS_10</name>
    <name evidence="5" type="ORF">NCTC11179_02424</name>
</gene>
<evidence type="ECO:0000256" key="3">
    <source>
        <dbReference type="ARBA" id="ARBA00023163"/>
    </source>
</evidence>
<sequence>MLSSIELKSIYGFDAGTATYLTENDHLFQQHNDVYQLLWLQKGKVSVIMSTNKKELTEGDCLFLGKNELFRLTADESYSLCYVQFTDNFYCRTEVDRHFLDKCVFFDNTKAINSITLKPEQTAFAQYYFISLLKLQSKTYSNLNYMTAHNIIERVLLFIMACHINTYVEFNKEKLSPAQLKNVIKFNELIKTNIRKERNVQFYADHMNISVSKLTEISKDIYGTTPKKIIASSVVNEVKLLLKHTPLTIKEIAYELNFEDSSNFTRFFIKATGLSPKEYRESL</sequence>
<dbReference type="PRINTS" id="PR00032">
    <property type="entry name" value="HTHARAC"/>
</dbReference>
<dbReference type="PANTHER" id="PTHR43280:SF32">
    <property type="entry name" value="TRANSCRIPTIONAL REGULATORY PROTEIN"/>
    <property type="match status" value="1"/>
</dbReference>
<dbReference type="PANTHER" id="PTHR43280">
    <property type="entry name" value="ARAC-FAMILY TRANSCRIPTIONAL REGULATOR"/>
    <property type="match status" value="1"/>
</dbReference>
<dbReference type="InterPro" id="IPR009057">
    <property type="entry name" value="Homeodomain-like_sf"/>
</dbReference>
<name>A0A378U3A7_MYROD</name>
<proteinExistence type="predicted"/>
<dbReference type="SUPFAM" id="SSF46689">
    <property type="entry name" value="Homeodomain-like"/>
    <property type="match status" value="1"/>
</dbReference>
<dbReference type="Gene3D" id="1.10.10.60">
    <property type="entry name" value="Homeodomain-like"/>
    <property type="match status" value="1"/>
</dbReference>
<dbReference type="GO" id="GO:0003700">
    <property type="term" value="F:DNA-binding transcription factor activity"/>
    <property type="evidence" value="ECO:0007669"/>
    <property type="project" value="InterPro"/>
</dbReference>
<feature type="domain" description="HTH araC/xylS-type" evidence="4">
    <location>
        <begin position="184"/>
        <end position="282"/>
    </location>
</feature>
<dbReference type="Proteomes" id="UP000255024">
    <property type="component" value="Unassembled WGS sequence"/>
</dbReference>
<protein>
    <submittedName>
        <fullName evidence="5">L-rhamnose operon regulatory protein rhaS</fullName>
    </submittedName>
</protein>
<reference evidence="5 6" key="1">
    <citation type="submission" date="2018-06" db="EMBL/GenBank/DDBJ databases">
        <authorList>
            <consortium name="Pathogen Informatics"/>
            <person name="Doyle S."/>
        </authorList>
    </citation>
    <scope>NUCLEOTIDE SEQUENCE [LARGE SCALE GENOMIC DNA]</scope>
    <source>
        <strain evidence="5 6">NCTC11179</strain>
    </source>
</reference>
<dbReference type="InterPro" id="IPR018060">
    <property type="entry name" value="HTH_AraC"/>
</dbReference>
<keyword evidence="1" id="KW-0805">Transcription regulation</keyword>
<keyword evidence="6" id="KW-1185">Reference proteome</keyword>